<gene>
    <name evidence="3" type="ORF">OMED0937_LOCUS340</name>
</gene>
<reference evidence="3" key="1">
    <citation type="submission" date="2021-01" db="EMBL/GenBank/DDBJ databases">
        <authorList>
            <person name="Corre E."/>
            <person name="Pelletier E."/>
            <person name="Niang G."/>
            <person name="Scheremetjew M."/>
            <person name="Finn R."/>
            <person name="Kale V."/>
            <person name="Holt S."/>
            <person name="Cochrane G."/>
            <person name="Meng A."/>
            <person name="Brown T."/>
            <person name="Cohen L."/>
        </authorList>
    </citation>
    <scope>NUCLEOTIDE SEQUENCE</scope>
    <source>
        <strain evidence="3">Clade-D-RCC2593</strain>
    </source>
</reference>
<accession>A0A7R9WAQ6</accession>
<name>A0A7R9WAQ6_9CHLO</name>
<sequence length="280" mass="29509">MTNAMTMPLSTSRGVASASLRPQSRACAMRRATRARFASSRLRAASGESVGESKPFVFYKDPSRLAIAAAWLGLGSFAALGAPSGTAAFDMELVTSLISAPFSGSVNPLFEALFNSLGIVPATYACLLMPGAKDQKPLPAALCIGASFALGFFALGPYLITRAPRPAPVAKSSLGFVTRNVWESKLNAVALTAFAIWLGYYGVSNLSPENIAGFAALFKEQSMLACVSTCDLFVLSLAMSGAIKEDMQRRNVDPTNAVAFASLPVLGPVLWLLTRPALEE</sequence>
<feature type="transmembrane region" description="Helical" evidence="2">
    <location>
        <begin position="109"/>
        <end position="128"/>
    </location>
</feature>
<evidence type="ECO:0000313" key="3">
    <source>
        <dbReference type="EMBL" id="CAD8319350.1"/>
    </source>
</evidence>
<proteinExistence type="predicted"/>
<keyword evidence="2" id="KW-1133">Transmembrane helix</keyword>
<evidence type="ECO:0000256" key="1">
    <source>
        <dbReference type="SAM" id="MobiDB-lite"/>
    </source>
</evidence>
<protein>
    <submittedName>
        <fullName evidence="3">Uncharacterized protein</fullName>
    </submittedName>
</protein>
<dbReference type="PANTHER" id="PTHR36009:SF3">
    <property type="entry name" value="TRANSMEMBRANE PROTEIN"/>
    <property type="match status" value="1"/>
</dbReference>
<dbReference type="EMBL" id="HBEE01000407">
    <property type="protein sequence ID" value="CAD8319350.1"/>
    <property type="molecule type" value="Transcribed_RNA"/>
</dbReference>
<dbReference type="AlphaFoldDB" id="A0A7R9WAQ6"/>
<keyword evidence="2" id="KW-0472">Membrane</keyword>
<feature type="compositionally biased region" description="Polar residues" evidence="1">
    <location>
        <begin position="1"/>
        <end position="14"/>
    </location>
</feature>
<dbReference type="PANTHER" id="PTHR36009">
    <property type="match status" value="1"/>
</dbReference>
<feature type="transmembrane region" description="Helical" evidence="2">
    <location>
        <begin position="255"/>
        <end position="274"/>
    </location>
</feature>
<organism evidence="3">
    <name type="scientific">Ostreococcus mediterraneus</name>
    <dbReference type="NCBI Taxonomy" id="1486918"/>
    <lineage>
        <taxon>Eukaryota</taxon>
        <taxon>Viridiplantae</taxon>
        <taxon>Chlorophyta</taxon>
        <taxon>Mamiellophyceae</taxon>
        <taxon>Mamiellales</taxon>
        <taxon>Bathycoccaceae</taxon>
        <taxon>Ostreococcus</taxon>
    </lineage>
</organism>
<feature type="transmembrane region" description="Helical" evidence="2">
    <location>
        <begin position="140"/>
        <end position="160"/>
    </location>
</feature>
<keyword evidence="2" id="KW-0812">Transmembrane</keyword>
<feature type="transmembrane region" description="Helical" evidence="2">
    <location>
        <begin position="65"/>
        <end position="89"/>
    </location>
</feature>
<feature type="transmembrane region" description="Helical" evidence="2">
    <location>
        <begin position="224"/>
        <end position="243"/>
    </location>
</feature>
<evidence type="ECO:0000256" key="2">
    <source>
        <dbReference type="SAM" id="Phobius"/>
    </source>
</evidence>
<feature type="region of interest" description="Disordered" evidence="1">
    <location>
        <begin position="1"/>
        <end position="23"/>
    </location>
</feature>